<sequence length="502" mass="54126">MPVRTRSGIGPFPKAIAENSSVPSLAAPRATEAVGCVAIGICAATTSQLEAAVGIATFVFVVNVQHTSNSISAVRTEAASMRILAFSVGVGLTSLPAVHAWGAAGHEIVATIAQIYLHPSVLPVVCDILYPPEPDAVPATSAPSCNLASTASWADRVRRTPEYSRTGTLHYIGAHDDAPGATCAFPGPKGWIGRQDHNVLGAMRNASTILQQFVGDGSYGRADGEEALKFLVHWVGDMHMPLHLTGKERGGNGAKVLFDGRLTNLHSVWDTLLIASALRTIPQNYTRPLRGYGASTVERNLRGAIYDPYVRRIMHEGFGVGAPTLHDGRFGAYTEWLTCPAVQDPSPESFLEKAQAFFGLGGRRPKRPDEERWDDGVLCPYAWAVPIHQLNCEIPIWPKELETVAQRVSPKGAVTGAVGRRDDGYDHIDLSTHPDFDSIAWGGKPRPHPGMIELDTPEYAGQVRERWVIERLLAMAGIRLAAILNGLFAGEANATPLMELYL</sequence>
<dbReference type="Pfam" id="PF02265">
    <property type="entry name" value="S1-P1_nuclease"/>
    <property type="match status" value="1"/>
</dbReference>
<dbReference type="Proteomes" id="UP000287166">
    <property type="component" value="Unassembled WGS sequence"/>
</dbReference>
<keyword evidence="4" id="KW-0255">Endonuclease</keyword>
<evidence type="ECO:0000313" key="9">
    <source>
        <dbReference type="Proteomes" id="UP000287166"/>
    </source>
</evidence>
<dbReference type="PANTHER" id="PTHR33146">
    <property type="entry name" value="ENDONUCLEASE 4"/>
    <property type="match status" value="1"/>
</dbReference>
<keyword evidence="9" id="KW-1185">Reference proteome</keyword>
<dbReference type="InterPro" id="IPR008947">
    <property type="entry name" value="PLipase_C/P1_nuclease_dom_sf"/>
</dbReference>
<dbReference type="EMBL" id="BFAD01000011">
    <property type="protein sequence ID" value="GBE87465.1"/>
    <property type="molecule type" value="Genomic_DNA"/>
</dbReference>
<dbReference type="GO" id="GO:0006308">
    <property type="term" value="P:DNA catabolic process"/>
    <property type="evidence" value="ECO:0007669"/>
    <property type="project" value="InterPro"/>
</dbReference>
<dbReference type="OrthoDB" id="441446at2759"/>
<dbReference type="Gene3D" id="1.10.575.10">
    <property type="entry name" value="P1 Nuclease"/>
    <property type="match status" value="1"/>
</dbReference>
<keyword evidence="3" id="KW-0479">Metal-binding</keyword>
<keyword evidence="2" id="KW-0540">Nuclease</keyword>
<evidence type="ECO:0000256" key="3">
    <source>
        <dbReference type="ARBA" id="ARBA00022723"/>
    </source>
</evidence>
<dbReference type="SUPFAM" id="SSF48537">
    <property type="entry name" value="Phospholipase C/P1 nuclease"/>
    <property type="match status" value="1"/>
</dbReference>
<keyword evidence="6" id="KW-1015">Disulfide bond</keyword>
<gene>
    <name evidence="8" type="ORF">SCP_1101410</name>
</gene>
<dbReference type="GO" id="GO:0046872">
    <property type="term" value="F:metal ion binding"/>
    <property type="evidence" value="ECO:0007669"/>
    <property type="project" value="UniProtKB-KW"/>
</dbReference>
<dbReference type="RefSeq" id="XP_027618378.1">
    <property type="nucleotide sequence ID" value="XM_027762577.1"/>
</dbReference>
<dbReference type="STRING" id="139825.A0A401GZ74"/>
<evidence type="ECO:0000256" key="1">
    <source>
        <dbReference type="ARBA" id="ARBA00009547"/>
    </source>
</evidence>
<dbReference type="InterPro" id="IPR003154">
    <property type="entry name" value="S1/P1nuclease"/>
</dbReference>
<dbReference type="InParanoid" id="A0A401GZ74"/>
<evidence type="ECO:0000256" key="5">
    <source>
        <dbReference type="ARBA" id="ARBA00022801"/>
    </source>
</evidence>
<evidence type="ECO:0000256" key="2">
    <source>
        <dbReference type="ARBA" id="ARBA00022722"/>
    </source>
</evidence>
<evidence type="ECO:0008006" key="10">
    <source>
        <dbReference type="Google" id="ProtNLM"/>
    </source>
</evidence>
<proteinExistence type="inferred from homology"/>
<dbReference type="GO" id="GO:0003676">
    <property type="term" value="F:nucleic acid binding"/>
    <property type="evidence" value="ECO:0007669"/>
    <property type="project" value="InterPro"/>
</dbReference>
<dbReference type="GO" id="GO:0016788">
    <property type="term" value="F:hydrolase activity, acting on ester bonds"/>
    <property type="evidence" value="ECO:0007669"/>
    <property type="project" value="InterPro"/>
</dbReference>
<accession>A0A401GZ74</accession>
<dbReference type="AlphaFoldDB" id="A0A401GZ74"/>
<dbReference type="CDD" id="cd11010">
    <property type="entry name" value="S1-P1_nuclease"/>
    <property type="match status" value="1"/>
</dbReference>
<organism evidence="8 9">
    <name type="scientific">Sparassis crispa</name>
    <dbReference type="NCBI Taxonomy" id="139825"/>
    <lineage>
        <taxon>Eukaryota</taxon>
        <taxon>Fungi</taxon>
        <taxon>Dikarya</taxon>
        <taxon>Basidiomycota</taxon>
        <taxon>Agaricomycotina</taxon>
        <taxon>Agaricomycetes</taxon>
        <taxon>Polyporales</taxon>
        <taxon>Sparassidaceae</taxon>
        <taxon>Sparassis</taxon>
    </lineage>
</organism>
<protein>
    <recommendedName>
        <fullName evidence="10">Phospholipase C/P1 nuclease</fullName>
    </recommendedName>
</protein>
<evidence type="ECO:0000256" key="6">
    <source>
        <dbReference type="ARBA" id="ARBA00023157"/>
    </source>
</evidence>
<comment type="similarity">
    <text evidence="1">Belongs to the nuclease type I family.</text>
</comment>
<evidence type="ECO:0000313" key="8">
    <source>
        <dbReference type="EMBL" id="GBE87465.1"/>
    </source>
</evidence>
<dbReference type="GO" id="GO:0004519">
    <property type="term" value="F:endonuclease activity"/>
    <property type="evidence" value="ECO:0007669"/>
    <property type="project" value="UniProtKB-KW"/>
</dbReference>
<name>A0A401GZ74_9APHY</name>
<evidence type="ECO:0000256" key="4">
    <source>
        <dbReference type="ARBA" id="ARBA00022759"/>
    </source>
</evidence>
<keyword evidence="5" id="KW-0378">Hydrolase</keyword>
<keyword evidence="7" id="KW-0325">Glycoprotein</keyword>
<dbReference type="GeneID" id="38784382"/>
<comment type="caution">
    <text evidence="8">The sequence shown here is derived from an EMBL/GenBank/DDBJ whole genome shotgun (WGS) entry which is preliminary data.</text>
</comment>
<reference evidence="8 9" key="1">
    <citation type="journal article" date="2018" name="Sci. Rep.">
        <title>Genome sequence of the cauliflower mushroom Sparassis crispa (Hanabiratake) and its association with beneficial usage.</title>
        <authorList>
            <person name="Kiyama R."/>
            <person name="Furutani Y."/>
            <person name="Kawaguchi K."/>
            <person name="Nakanishi T."/>
        </authorList>
    </citation>
    <scope>NUCLEOTIDE SEQUENCE [LARGE SCALE GENOMIC DNA]</scope>
</reference>
<dbReference type="PANTHER" id="PTHR33146:SF29">
    <property type="entry name" value="S1_P1 NUCLEASE"/>
    <property type="match status" value="1"/>
</dbReference>
<evidence type="ECO:0000256" key="7">
    <source>
        <dbReference type="ARBA" id="ARBA00023180"/>
    </source>
</evidence>